<accession>A0A835YGY3</accession>
<evidence type="ECO:0000313" key="3">
    <source>
        <dbReference type="Proteomes" id="UP000612055"/>
    </source>
</evidence>
<dbReference type="GO" id="GO:0016787">
    <property type="term" value="F:hydrolase activity"/>
    <property type="evidence" value="ECO:0007669"/>
    <property type="project" value="InterPro"/>
</dbReference>
<organism evidence="2 3">
    <name type="scientific">Edaphochlamys debaryana</name>
    <dbReference type="NCBI Taxonomy" id="47281"/>
    <lineage>
        <taxon>Eukaryota</taxon>
        <taxon>Viridiplantae</taxon>
        <taxon>Chlorophyta</taxon>
        <taxon>core chlorophytes</taxon>
        <taxon>Chlorophyceae</taxon>
        <taxon>CS clade</taxon>
        <taxon>Chlamydomonadales</taxon>
        <taxon>Chlamydomonadales incertae sedis</taxon>
        <taxon>Edaphochlamys</taxon>
    </lineage>
</organism>
<evidence type="ECO:0000259" key="1">
    <source>
        <dbReference type="Pfam" id="PF01738"/>
    </source>
</evidence>
<keyword evidence="3" id="KW-1185">Reference proteome</keyword>
<dbReference type="InterPro" id="IPR002925">
    <property type="entry name" value="Dienelactn_hydro"/>
</dbReference>
<dbReference type="Gene3D" id="3.40.50.1820">
    <property type="entry name" value="alpha/beta hydrolase"/>
    <property type="match status" value="1"/>
</dbReference>
<dbReference type="InterPro" id="IPR029058">
    <property type="entry name" value="AB_hydrolase_fold"/>
</dbReference>
<dbReference type="EMBL" id="JAEHOE010000001">
    <property type="protein sequence ID" value="KAG2501607.1"/>
    <property type="molecule type" value="Genomic_DNA"/>
</dbReference>
<sequence length="244" mass="26477">MAAPPACCASRKPLEHAYATQGRLEQLGDLPVYASGRPGSQLGLVMIPDIFGFEFHQSFQVADRFASEGFRVILIDCFRGKPWPYAEMPFKPEDDFPGWLARNGSWERLRPDVHVAAARLQAEGATKLGCVGFCWGVSIALTAGQDPSLFSVVGGAHPTLFGRELEFAEKVQVPVVLLPSGEDASTDPIKAVLDKRPYGKLCVYQRFDDQVHGFMAARGDFKDPRVAAAAGRGVELIAEAIKAA</sequence>
<proteinExistence type="predicted"/>
<dbReference type="Proteomes" id="UP000612055">
    <property type="component" value="Unassembled WGS sequence"/>
</dbReference>
<dbReference type="SUPFAM" id="SSF53474">
    <property type="entry name" value="alpha/beta-Hydrolases"/>
    <property type="match status" value="1"/>
</dbReference>
<comment type="caution">
    <text evidence="2">The sequence shown here is derived from an EMBL/GenBank/DDBJ whole genome shotgun (WGS) entry which is preliminary data.</text>
</comment>
<dbReference type="AlphaFoldDB" id="A0A835YGY3"/>
<dbReference type="PANTHER" id="PTHR47668">
    <property type="entry name" value="DIENELACTONE HYDROLASE FAMILY PROTEIN (AFU_ORTHOLOGUE AFUA_6G01940)"/>
    <property type="match status" value="1"/>
</dbReference>
<evidence type="ECO:0000313" key="2">
    <source>
        <dbReference type="EMBL" id="KAG2501607.1"/>
    </source>
</evidence>
<dbReference type="OrthoDB" id="17560at2759"/>
<reference evidence="2" key="1">
    <citation type="journal article" date="2020" name="bioRxiv">
        <title>Comparative genomics of Chlamydomonas.</title>
        <authorList>
            <person name="Craig R.J."/>
            <person name="Hasan A.R."/>
            <person name="Ness R.W."/>
            <person name="Keightley P.D."/>
        </authorList>
    </citation>
    <scope>NUCLEOTIDE SEQUENCE</scope>
    <source>
        <strain evidence="2">CCAP 11/70</strain>
    </source>
</reference>
<protein>
    <recommendedName>
        <fullName evidence="1">Dienelactone hydrolase domain-containing protein</fullName>
    </recommendedName>
</protein>
<dbReference type="Pfam" id="PF01738">
    <property type="entry name" value="DLH"/>
    <property type="match status" value="1"/>
</dbReference>
<dbReference type="PANTHER" id="PTHR47668:SF1">
    <property type="entry name" value="DIENELACTONE HYDROLASE DOMAIN-CONTAINING PROTEIN-RELATED"/>
    <property type="match status" value="1"/>
</dbReference>
<gene>
    <name evidence="2" type="ORF">HYH03_000112</name>
</gene>
<feature type="domain" description="Dienelactone hydrolase" evidence="1">
    <location>
        <begin position="39"/>
        <end position="239"/>
    </location>
</feature>
<name>A0A835YGY3_9CHLO</name>